<dbReference type="InterPro" id="IPR046748">
    <property type="entry name" value="HipA_2"/>
</dbReference>
<reference evidence="2" key="1">
    <citation type="submission" date="2021-04" db="EMBL/GenBank/DDBJ databases">
        <title>Phylogenetic analysis of Acidobacteriaceae.</title>
        <authorList>
            <person name="Qiu L."/>
            <person name="Zhang Q."/>
        </authorList>
    </citation>
    <scope>NUCLEOTIDE SEQUENCE</scope>
    <source>
        <strain evidence="2">DSM 25168</strain>
    </source>
</reference>
<protein>
    <submittedName>
        <fullName evidence="2">Phosphatidylinositol kinase</fullName>
    </submittedName>
</protein>
<sequence>MPTAATQHIRRMRGGAQGQLMLAADGHLYVVKFRNNPQHIRVLANELLASRLALAAGLTCPEPEIVDVSQWLIENTAEMQIDFGRRQEPCTAGLNYGSRFVGGLMPGQVVDYLPEEELGQVRNLEEFAGILVLDKWTGNANGRQAVFVKRARERRYRAFFMDFGYCFHAGDWKFDDVPLRGVYYRNSVYRSVTGFDSFEPWLTRIEKLNPDAIWAAANDIPPDWYGGDMTALEAVVEKLIYRRSRVRELIDDFRRSDREPFPNWGKVENELRPEMWPNQQYGASIPRGVN</sequence>
<organism evidence="2 3">
    <name type="scientific">Occallatibacter riparius</name>
    <dbReference type="NCBI Taxonomy" id="1002689"/>
    <lineage>
        <taxon>Bacteria</taxon>
        <taxon>Pseudomonadati</taxon>
        <taxon>Acidobacteriota</taxon>
        <taxon>Terriglobia</taxon>
        <taxon>Terriglobales</taxon>
        <taxon>Acidobacteriaceae</taxon>
        <taxon>Occallatibacter</taxon>
    </lineage>
</organism>
<proteinExistence type="predicted"/>
<evidence type="ECO:0000259" key="1">
    <source>
        <dbReference type="Pfam" id="PF20613"/>
    </source>
</evidence>
<dbReference type="AlphaFoldDB" id="A0A9J7BXS5"/>
<dbReference type="EMBL" id="CP093313">
    <property type="protein sequence ID" value="UWZ86045.1"/>
    <property type="molecule type" value="Genomic_DNA"/>
</dbReference>
<dbReference type="KEGG" id="orp:MOP44_08880"/>
<gene>
    <name evidence="2" type="ORF">MOP44_08880</name>
</gene>
<keyword evidence="2" id="KW-0418">Kinase</keyword>
<accession>A0A9J7BXS5</accession>
<dbReference type="GO" id="GO:0016301">
    <property type="term" value="F:kinase activity"/>
    <property type="evidence" value="ECO:0007669"/>
    <property type="project" value="UniProtKB-KW"/>
</dbReference>
<keyword evidence="3" id="KW-1185">Reference proteome</keyword>
<evidence type="ECO:0000313" key="3">
    <source>
        <dbReference type="Proteomes" id="UP001059380"/>
    </source>
</evidence>
<dbReference type="Pfam" id="PF20613">
    <property type="entry name" value="HipA_2"/>
    <property type="match status" value="1"/>
</dbReference>
<name>A0A9J7BXS5_9BACT</name>
<feature type="domain" description="HipA-like kinase" evidence="1">
    <location>
        <begin position="10"/>
        <end position="85"/>
    </location>
</feature>
<dbReference type="RefSeq" id="WP_260795688.1">
    <property type="nucleotide sequence ID" value="NZ_CP093313.1"/>
</dbReference>
<evidence type="ECO:0000313" key="2">
    <source>
        <dbReference type="EMBL" id="UWZ86045.1"/>
    </source>
</evidence>
<dbReference type="Proteomes" id="UP001059380">
    <property type="component" value="Chromosome"/>
</dbReference>
<keyword evidence="2" id="KW-0808">Transferase</keyword>